<organism evidence="3 5">
    <name type="scientific">Microthlaspi erraticum</name>
    <dbReference type="NCBI Taxonomy" id="1685480"/>
    <lineage>
        <taxon>Eukaryota</taxon>
        <taxon>Viridiplantae</taxon>
        <taxon>Streptophyta</taxon>
        <taxon>Embryophyta</taxon>
        <taxon>Tracheophyta</taxon>
        <taxon>Spermatophyta</taxon>
        <taxon>Magnoliopsida</taxon>
        <taxon>eudicotyledons</taxon>
        <taxon>Gunneridae</taxon>
        <taxon>Pentapetalae</taxon>
        <taxon>rosids</taxon>
        <taxon>malvids</taxon>
        <taxon>Brassicales</taxon>
        <taxon>Brassicaceae</taxon>
        <taxon>Coluteocarpeae</taxon>
        <taxon>Microthlaspi</taxon>
    </lineage>
</organism>
<reference evidence="3 5" key="1">
    <citation type="submission" date="2020-01" db="EMBL/GenBank/DDBJ databases">
        <authorList>
            <person name="Mishra B."/>
        </authorList>
    </citation>
    <scope>NUCLEOTIDE SEQUENCE [LARGE SCALE GENOMIC DNA]</scope>
</reference>
<evidence type="ECO:0000313" key="2">
    <source>
        <dbReference type="EMBL" id="CAA7018545.1"/>
    </source>
</evidence>
<dbReference type="EMBL" id="CACVBM020000390">
    <property type="protein sequence ID" value="CAA7018545.1"/>
    <property type="molecule type" value="Genomic_DNA"/>
</dbReference>
<dbReference type="InterPro" id="IPR058920">
    <property type="entry name" value="PAP-OAS1-bd-rel"/>
</dbReference>
<feature type="domain" description="PAP/OAS1 substrate-binding-related" evidence="1">
    <location>
        <begin position="74"/>
        <end position="115"/>
    </location>
</feature>
<evidence type="ECO:0000313" key="5">
    <source>
        <dbReference type="Proteomes" id="UP000467841"/>
    </source>
</evidence>
<sequence>MFAEERAKEVVSTIQPVFVSDQSRNEFGVKTHFITLMLMFSQGHKMQDQEHFCRNLLLTNGRALCFMLSWSRLTKDHLFKRSIILVKAWCCYESRFLGANTELISTYALAILVLYR</sequence>
<evidence type="ECO:0000313" key="3">
    <source>
        <dbReference type="EMBL" id="CAA7029034.1"/>
    </source>
</evidence>
<dbReference type="AlphaFoldDB" id="A0A6D2IPL4"/>
<gene>
    <name evidence="3" type="ORF">MERR_LOCUS16269</name>
    <name evidence="4" type="ORF">MERR_LOCUS46722</name>
    <name evidence="2" type="ORF">MERR_LOCUS5780</name>
</gene>
<dbReference type="Pfam" id="PF26180">
    <property type="entry name" value="PAP-OAS1"/>
    <property type="match status" value="1"/>
</dbReference>
<evidence type="ECO:0000313" key="4">
    <source>
        <dbReference type="EMBL" id="CAA7059486.1"/>
    </source>
</evidence>
<name>A0A6D2IPL4_9BRAS</name>
<dbReference type="EMBL" id="CACVBM020001778">
    <property type="protein sequence ID" value="CAA7059486.1"/>
    <property type="molecule type" value="Genomic_DNA"/>
</dbReference>
<dbReference type="PANTHER" id="PTHR45979">
    <property type="entry name" value="PAP/OAS1 SUBSTRATE-BINDING DOMAIN SUPERFAMILY"/>
    <property type="match status" value="1"/>
</dbReference>
<keyword evidence="5" id="KW-1185">Reference proteome</keyword>
<accession>A0A6D2IPL4</accession>
<proteinExistence type="predicted"/>
<protein>
    <recommendedName>
        <fullName evidence="1">PAP/OAS1 substrate-binding-related domain-containing protein</fullName>
    </recommendedName>
</protein>
<evidence type="ECO:0000259" key="1">
    <source>
        <dbReference type="Pfam" id="PF26180"/>
    </source>
</evidence>
<dbReference type="PANTHER" id="PTHR45979:SF6">
    <property type="entry name" value="NUCLEOTIDYLTRANSFERASE DOMAIN PROTEIN"/>
    <property type="match status" value="1"/>
</dbReference>
<dbReference type="InterPro" id="IPR058921">
    <property type="entry name" value="PAP/OAS1-rel"/>
</dbReference>
<dbReference type="Proteomes" id="UP000467841">
    <property type="component" value="Unassembled WGS sequence"/>
</dbReference>
<dbReference type="EMBL" id="CACVBM020001074">
    <property type="protein sequence ID" value="CAA7029034.1"/>
    <property type="molecule type" value="Genomic_DNA"/>
</dbReference>
<dbReference type="OrthoDB" id="273917at2759"/>